<feature type="transmembrane region" description="Helical" evidence="7">
    <location>
        <begin position="12"/>
        <end position="33"/>
    </location>
</feature>
<name>A0A172ZAQ2_9BACL</name>
<evidence type="ECO:0000259" key="8">
    <source>
        <dbReference type="PROSITE" id="PS50111"/>
    </source>
</evidence>
<dbReference type="InterPro" id="IPR024478">
    <property type="entry name" value="HlyB_4HB_MCP"/>
</dbReference>
<dbReference type="STRING" id="1616788.AR543_00110"/>
<dbReference type="InterPro" id="IPR047347">
    <property type="entry name" value="YvaQ-like_sensor"/>
</dbReference>
<dbReference type="PANTHER" id="PTHR32089">
    <property type="entry name" value="METHYL-ACCEPTING CHEMOTAXIS PROTEIN MCPB"/>
    <property type="match status" value="1"/>
</dbReference>
<keyword evidence="11" id="KW-1185">Reference proteome</keyword>
<evidence type="ECO:0000259" key="9">
    <source>
        <dbReference type="PROSITE" id="PS50885"/>
    </source>
</evidence>
<dbReference type="GO" id="GO:0007165">
    <property type="term" value="P:signal transduction"/>
    <property type="evidence" value="ECO:0007669"/>
    <property type="project" value="UniProtKB-KW"/>
</dbReference>
<protein>
    <recommendedName>
        <fullName evidence="12">Chemotaxis protein</fullName>
    </recommendedName>
</protein>
<evidence type="ECO:0008006" key="12">
    <source>
        <dbReference type="Google" id="ProtNLM"/>
    </source>
</evidence>
<dbReference type="PANTHER" id="PTHR32089:SF112">
    <property type="entry name" value="LYSOZYME-LIKE PROTEIN-RELATED"/>
    <property type="match status" value="1"/>
</dbReference>
<comment type="subcellular location">
    <subcellularLocation>
        <location evidence="1">Cell membrane</location>
    </subcellularLocation>
</comment>
<dbReference type="Pfam" id="PF00672">
    <property type="entry name" value="HAMP"/>
    <property type="match status" value="1"/>
</dbReference>
<reference evidence="11" key="1">
    <citation type="submission" date="2015-10" db="EMBL/GenBank/DDBJ databases">
        <title>Genome of Paenibacillus bovis sp. nov.</title>
        <authorList>
            <person name="Wu Z."/>
            <person name="Gao C."/>
            <person name="Liu Z."/>
            <person name="Zheng H."/>
        </authorList>
    </citation>
    <scope>NUCLEOTIDE SEQUENCE [LARGE SCALE GENOMIC DNA]</scope>
    <source>
        <strain evidence="11">BD3526</strain>
    </source>
</reference>
<reference evidence="10 11" key="2">
    <citation type="journal article" date="2016" name="Int. J. Syst. Evol. Microbiol.">
        <title>Paenibacillus bovis sp. nov., isolated from raw yak (Bos grunniens) milk.</title>
        <authorList>
            <person name="Gao C."/>
            <person name="Han J."/>
            <person name="Liu Z."/>
            <person name="Xu X."/>
            <person name="Hang F."/>
            <person name="Wu Z."/>
        </authorList>
    </citation>
    <scope>NUCLEOTIDE SEQUENCE [LARGE SCALE GENOMIC DNA]</scope>
    <source>
        <strain evidence="10 11">BD3526</strain>
    </source>
</reference>
<dbReference type="InterPro" id="IPR004089">
    <property type="entry name" value="MCPsignal_dom"/>
</dbReference>
<keyword evidence="7" id="KW-1133">Transmembrane helix</keyword>
<dbReference type="PROSITE" id="PS50111">
    <property type="entry name" value="CHEMOTAXIS_TRANSDUC_2"/>
    <property type="match status" value="1"/>
</dbReference>
<evidence type="ECO:0000313" key="11">
    <source>
        <dbReference type="Proteomes" id="UP000078148"/>
    </source>
</evidence>
<accession>A0A172ZAQ2</accession>
<organism evidence="10 11">
    <name type="scientific">Paenibacillus bovis</name>
    <dbReference type="NCBI Taxonomy" id="1616788"/>
    <lineage>
        <taxon>Bacteria</taxon>
        <taxon>Bacillati</taxon>
        <taxon>Bacillota</taxon>
        <taxon>Bacilli</taxon>
        <taxon>Bacillales</taxon>
        <taxon>Paenibacillaceae</taxon>
        <taxon>Paenibacillus</taxon>
    </lineage>
</organism>
<evidence type="ECO:0000256" key="3">
    <source>
        <dbReference type="ARBA" id="ARBA00023136"/>
    </source>
</evidence>
<proteinExistence type="inferred from homology"/>
<dbReference type="CDD" id="cd11386">
    <property type="entry name" value="MCP_signal"/>
    <property type="match status" value="1"/>
</dbReference>
<comment type="similarity">
    <text evidence="5">Belongs to the methyl-accepting chemotaxis (MCP) protein family.</text>
</comment>
<evidence type="ECO:0000313" key="10">
    <source>
        <dbReference type="EMBL" id="ANF94589.1"/>
    </source>
</evidence>
<dbReference type="OrthoDB" id="358716at2"/>
<dbReference type="PROSITE" id="PS50885">
    <property type="entry name" value="HAMP"/>
    <property type="match status" value="1"/>
</dbReference>
<dbReference type="SMART" id="SM00283">
    <property type="entry name" value="MA"/>
    <property type="match status" value="1"/>
</dbReference>
<dbReference type="SMART" id="SM00304">
    <property type="entry name" value="HAMP"/>
    <property type="match status" value="1"/>
</dbReference>
<keyword evidence="3 7" id="KW-0472">Membrane</keyword>
<dbReference type="SUPFAM" id="SSF58104">
    <property type="entry name" value="Methyl-accepting chemotaxis protein (MCP) signaling domain"/>
    <property type="match status" value="1"/>
</dbReference>
<feature type="domain" description="HAMP" evidence="9">
    <location>
        <begin position="213"/>
        <end position="265"/>
    </location>
</feature>
<keyword evidence="2" id="KW-1003">Cell membrane</keyword>
<feature type="domain" description="Methyl-accepting transducer" evidence="8">
    <location>
        <begin position="284"/>
        <end position="520"/>
    </location>
</feature>
<gene>
    <name evidence="10" type="ORF">AR543_00110</name>
</gene>
<evidence type="ECO:0000256" key="7">
    <source>
        <dbReference type="SAM" id="Phobius"/>
    </source>
</evidence>
<dbReference type="EMBL" id="CP013023">
    <property type="protein sequence ID" value="ANF94589.1"/>
    <property type="molecule type" value="Genomic_DNA"/>
</dbReference>
<dbReference type="Pfam" id="PF00015">
    <property type="entry name" value="MCPsignal"/>
    <property type="match status" value="1"/>
</dbReference>
<evidence type="ECO:0000256" key="6">
    <source>
        <dbReference type="PROSITE-ProRule" id="PRU00284"/>
    </source>
</evidence>
<dbReference type="Gene3D" id="1.10.287.950">
    <property type="entry name" value="Methyl-accepting chemotaxis protein"/>
    <property type="match status" value="1"/>
</dbReference>
<dbReference type="Proteomes" id="UP000078148">
    <property type="component" value="Chromosome"/>
</dbReference>
<feature type="transmembrane region" description="Helical" evidence="7">
    <location>
        <begin position="188"/>
        <end position="211"/>
    </location>
</feature>
<evidence type="ECO:0000256" key="5">
    <source>
        <dbReference type="ARBA" id="ARBA00029447"/>
    </source>
</evidence>
<dbReference type="AlphaFoldDB" id="A0A172ZAQ2"/>
<evidence type="ECO:0000256" key="2">
    <source>
        <dbReference type="ARBA" id="ARBA00022475"/>
    </source>
</evidence>
<dbReference type="CDD" id="cd06225">
    <property type="entry name" value="HAMP"/>
    <property type="match status" value="1"/>
</dbReference>
<dbReference type="InterPro" id="IPR003660">
    <property type="entry name" value="HAMP_dom"/>
</dbReference>
<sequence length="570" mass="62043">MSILRNLKFRSKLLVLNIAALAFIVVIGSVGYVQVQNMAANSATMYSNSLHKVSSINQILTNFNRYMGDVLQLMLNEDPARNNSLKQHYEETFATISASLTRYTQLPLSAEEKQIFVGITETRKQIRSTLGEITTLTTQNKNAEAYNMYVTRIEPLKKTLEGYYTQLADIATAEAKVKNDENEQARQLAQTVTIVCAVVAAIILLLLSYIITRMITVPIRSLQQMMEKAADGDFTVKGNYPYRDETGQLTHSFDSMVGSLNELVKQISGNAVTLAASSEQLLASSEQSATATEHISNQVQDINDGTEKQAQGAVEMNRTMEEMNTGIQRIAESATELAAESQDSEEKVTRGYKQLEKSNQQMEQIYQSIGALAVVVQSLNKKSVSIGEITNTIKNIADQTSLLSLNAAIEAARAGEEGKGFAVVAAEVKKLAVQTQVSSQNVSSLISEIQTETQNVLQNVEVSQSQAQEGKEAIAEVSSVFDSVMQSIRNLSVQLHEVSAVTEEMSASSEEVLASVGASAEIAVHSKDMSQSVAAATEEQLASVQEVTSSAAYLSNLAVELQSSIERFKV</sequence>
<dbReference type="Gene3D" id="6.10.340.10">
    <property type="match status" value="1"/>
</dbReference>
<evidence type="ECO:0000256" key="1">
    <source>
        <dbReference type="ARBA" id="ARBA00004236"/>
    </source>
</evidence>
<dbReference type="GO" id="GO:0005886">
    <property type="term" value="C:plasma membrane"/>
    <property type="evidence" value="ECO:0007669"/>
    <property type="project" value="UniProtKB-SubCell"/>
</dbReference>
<dbReference type="Pfam" id="PF12729">
    <property type="entry name" value="4HB_MCP_1"/>
    <property type="match status" value="1"/>
</dbReference>
<evidence type="ECO:0000256" key="4">
    <source>
        <dbReference type="ARBA" id="ARBA00023224"/>
    </source>
</evidence>
<dbReference type="RefSeq" id="WP_060530695.1">
    <property type="nucleotide sequence ID" value="NZ_CP013023.1"/>
</dbReference>
<dbReference type="KEGG" id="pbv:AR543_00110"/>
<dbReference type="CDD" id="cd19411">
    <property type="entry name" value="MCP2201-like_sensor"/>
    <property type="match status" value="1"/>
</dbReference>
<keyword evidence="4 6" id="KW-0807">Transducer</keyword>
<keyword evidence="7" id="KW-0812">Transmembrane</keyword>